<sequence>MACIMRSGPMAAAGPCAEGDMRLREANWQAPLASGAPNVSLFQDTAEADVWDGAFGGGHDDLFVYDGAGRLFAWLPSEMTEESPAFNQDLLTPGGYEAVRVALVLASQQPRGRCASLSLKADAASSGCWAAVGVSAVLLVLAAVLCWRRSKGLRLSRRAGLRFDDSM</sequence>
<evidence type="ECO:0000313" key="2">
    <source>
        <dbReference type="EMBL" id="CAD8554335.1"/>
    </source>
</evidence>
<keyword evidence="1" id="KW-0472">Membrane</keyword>
<reference evidence="2" key="1">
    <citation type="submission" date="2021-01" db="EMBL/GenBank/DDBJ databases">
        <authorList>
            <person name="Corre E."/>
            <person name="Pelletier E."/>
            <person name="Niang G."/>
            <person name="Scheremetjew M."/>
            <person name="Finn R."/>
            <person name="Kale V."/>
            <person name="Holt S."/>
            <person name="Cochrane G."/>
            <person name="Meng A."/>
            <person name="Brown T."/>
            <person name="Cohen L."/>
        </authorList>
    </citation>
    <scope>NUCLEOTIDE SEQUENCE</scope>
    <source>
        <strain evidence="2">RCC1130</strain>
    </source>
</reference>
<protein>
    <submittedName>
        <fullName evidence="2">Uncharacterized protein</fullName>
    </submittedName>
</protein>
<name>A0A7S0P5Y8_9EUKA</name>
<evidence type="ECO:0000256" key="1">
    <source>
        <dbReference type="SAM" id="Phobius"/>
    </source>
</evidence>
<feature type="transmembrane region" description="Helical" evidence="1">
    <location>
        <begin position="129"/>
        <end position="147"/>
    </location>
</feature>
<keyword evidence="1" id="KW-0812">Transmembrane</keyword>
<dbReference type="EMBL" id="HBER01059312">
    <property type="protein sequence ID" value="CAD8554335.1"/>
    <property type="molecule type" value="Transcribed_RNA"/>
</dbReference>
<keyword evidence="1" id="KW-1133">Transmembrane helix</keyword>
<gene>
    <name evidence="2" type="ORF">CLEP1334_LOCUS29626</name>
</gene>
<proteinExistence type="predicted"/>
<accession>A0A7S0P5Y8</accession>
<dbReference type="AlphaFoldDB" id="A0A7S0P5Y8"/>
<organism evidence="2">
    <name type="scientific">Calcidiscus leptoporus</name>
    <dbReference type="NCBI Taxonomy" id="127549"/>
    <lineage>
        <taxon>Eukaryota</taxon>
        <taxon>Haptista</taxon>
        <taxon>Haptophyta</taxon>
        <taxon>Prymnesiophyceae</taxon>
        <taxon>Coccolithales</taxon>
        <taxon>Calcidiscaceae</taxon>
        <taxon>Calcidiscus</taxon>
    </lineage>
</organism>